<evidence type="ECO:0000256" key="5">
    <source>
        <dbReference type="ARBA" id="ARBA00023242"/>
    </source>
</evidence>
<dbReference type="InterPro" id="IPR016024">
    <property type="entry name" value="ARM-type_fold"/>
</dbReference>
<dbReference type="SMART" id="SM00913">
    <property type="entry name" value="IBN_N"/>
    <property type="match status" value="1"/>
</dbReference>
<dbReference type="GO" id="GO:0005634">
    <property type="term" value="C:nucleus"/>
    <property type="evidence" value="ECO:0007669"/>
    <property type="project" value="UniProtKB-SubCell"/>
</dbReference>
<dbReference type="InterPro" id="IPR041123">
    <property type="entry name" value="CRM1_repeat"/>
</dbReference>
<dbReference type="PANTHER" id="PTHR11223">
    <property type="entry name" value="EXPORTIN 1/5"/>
    <property type="match status" value="1"/>
</dbReference>
<dbReference type="GO" id="GO:0005049">
    <property type="term" value="F:nuclear export signal receptor activity"/>
    <property type="evidence" value="ECO:0007669"/>
    <property type="project" value="InterPro"/>
</dbReference>
<dbReference type="PANTHER" id="PTHR11223:SF2">
    <property type="entry name" value="EXPORTIN-1"/>
    <property type="match status" value="1"/>
</dbReference>
<dbReference type="Pfam" id="PF18777">
    <property type="entry name" value="CRM1_repeat"/>
    <property type="match status" value="1"/>
</dbReference>
<dbReference type="Pfam" id="PF08767">
    <property type="entry name" value="CRM1_C"/>
    <property type="match status" value="2"/>
</dbReference>
<keyword evidence="3" id="KW-0813">Transport</keyword>
<dbReference type="GO" id="GO:0005737">
    <property type="term" value="C:cytoplasm"/>
    <property type="evidence" value="ECO:0007669"/>
    <property type="project" value="TreeGrafter"/>
</dbReference>
<dbReference type="Pfam" id="PF03810">
    <property type="entry name" value="IBN_N"/>
    <property type="match status" value="1"/>
</dbReference>
<dbReference type="GO" id="GO:0031267">
    <property type="term" value="F:small GTPase binding"/>
    <property type="evidence" value="ECO:0007669"/>
    <property type="project" value="InterPro"/>
</dbReference>
<evidence type="ECO:0000313" key="7">
    <source>
        <dbReference type="EMBL" id="KAJ3215232.1"/>
    </source>
</evidence>
<dbReference type="GO" id="GO:0000056">
    <property type="term" value="P:ribosomal small subunit export from nucleus"/>
    <property type="evidence" value="ECO:0007669"/>
    <property type="project" value="TreeGrafter"/>
</dbReference>
<evidence type="ECO:0000313" key="8">
    <source>
        <dbReference type="Proteomes" id="UP001211065"/>
    </source>
</evidence>
<evidence type="ECO:0000256" key="3">
    <source>
        <dbReference type="ARBA" id="ARBA00022448"/>
    </source>
</evidence>
<dbReference type="InterPro" id="IPR041235">
    <property type="entry name" value="Exp1_repeat_2"/>
</dbReference>
<keyword evidence="4" id="KW-0653">Protein transport</keyword>
<dbReference type="Proteomes" id="UP001211065">
    <property type="component" value="Unassembled WGS sequence"/>
</dbReference>
<dbReference type="InterPro" id="IPR014877">
    <property type="entry name" value="XPO1_C_dom"/>
</dbReference>
<dbReference type="Pfam" id="PF18787">
    <property type="entry name" value="CRM1_repeat_3"/>
    <property type="match status" value="1"/>
</dbReference>
<dbReference type="SUPFAM" id="SSF48371">
    <property type="entry name" value="ARM repeat"/>
    <property type="match status" value="1"/>
</dbReference>
<dbReference type="EMBL" id="JADGJW010000558">
    <property type="protein sequence ID" value="KAJ3215232.1"/>
    <property type="molecule type" value="Genomic_DNA"/>
</dbReference>
<dbReference type="GO" id="GO:0006611">
    <property type="term" value="P:protein export from nucleus"/>
    <property type="evidence" value="ECO:0007669"/>
    <property type="project" value="InterPro"/>
</dbReference>
<dbReference type="InterPro" id="IPR013598">
    <property type="entry name" value="Exportin-1/Importin-b-like"/>
</dbReference>
<comment type="caution">
    <text evidence="7">The sequence shown here is derived from an EMBL/GenBank/DDBJ whole genome shotgun (WGS) entry which is preliminary data.</text>
</comment>
<dbReference type="GO" id="GO:0000055">
    <property type="term" value="P:ribosomal large subunit export from nucleus"/>
    <property type="evidence" value="ECO:0007669"/>
    <property type="project" value="TreeGrafter"/>
</dbReference>
<gene>
    <name evidence="7" type="primary">CRM1</name>
    <name evidence="7" type="ORF">HK099_006455</name>
</gene>
<evidence type="ECO:0000256" key="2">
    <source>
        <dbReference type="ARBA" id="ARBA00009466"/>
    </source>
</evidence>
<keyword evidence="5" id="KW-0539">Nucleus</keyword>
<dbReference type="Gene3D" id="1.25.10.10">
    <property type="entry name" value="Leucine-rich Repeat Variant"/>
    <property type="match status" value="1"/>
</dbReference>
<name>A0AAD5TZW6_9FUNG</name>
<dbReference type="PROSITE" id="PS50166">
    <property type="entry name" value="IMPORTIN_B_NT"/>
    <property type="match status" value="1"/>
</dbReference>
<dbReference type="InterPro" id="IPR040485">
    <property type="entry name" value="XPO1_repeat_3"/>
</dbReference>
<sequence length="1039" mass="119816">MSVNLVDNFDINLLDNVVKTFFNSTNVNERSEANKVLMHFQQNPDSWKRVDSILDQSNFMQTKFIALQILESLIKTMWKVLPIEQRQGIRTFVVAQIIKVSSDDAAMEKNKTYLSKLNLVLVQILKQDWPANWPQFIPEIVQSSKSNLALCENNMVILKLLSEEIFDFSAEQMTQEKTKNLKNQMCGEFSEIFQLCFEILEKAAKPSLIKTTLETLLKFLNWIPLGYIFETNLITILIERFLGNELALFRNPTLKCLTEIGSLRVGAEYNERFVKLFIMVMEVIQKLIPVDQDLMSIYDNANDEDQEFIQNLALFLTTFLWSHLKAVEGMVPSIPAAGQCLNIAHIYLIRISQIKERELFKICIEYWAKMVQSLFEEIQAVPPADPLLNHNQANRITHQQLHRKHNYVAILSRLRVVMIERMVKPEEVLIVENDEGEIVREFIKESDTIVVYKSMKEILVYLTHLDTEDTERIMIDKLTLQMDEKEFTWERLNTLCWAIGSISGAMNEEVEKRFLVSVIKDLLGLCEVRRGKDNKAVVASNIMYVVGQYPRFLKAHWKFLKTVVNKLFEFMHESHEGVQDMACDTFIKIAQKCRRHFVMQQPNEVMPYIEEILQNIQTITNDLTPSQVHTFYEAVGHMISAQPTKIVQDRLIQKCMEIPNGFWDSQMQQARVNANVLEDSVNIKILGNIMKTNVSACSSIGSPFFIQIQRIYLDLLSLYKAVSGLISSSVASQGEVATKTPRVRGMRTIKKEILKLVEIYIQKAEDLPTVNANLIPPLLEAILLDYRQNVEDARDAEVLSVMATIFTRLEGLMSDKVAGVFDAVFECTLQMISRNFEDFPEHRVAFYKMLHALNGHCFNALLSLPPQPFKLYMDSIIWGIKHSMRDISDMGLQICSDMFDNFSKMPPVVSFKLQSQILMKMFKTVEDNLIEAKLYNPTQVTNPNLSNRDYLKEYVCGLLQNAFPHLTPNQILQFVTGLFELSKDYNAFKNHLRDFLISLKEFAGNDLMLDEREAEAKKLKEEQLKQALLIPGMVKPSER</sequence>
<accession>A0AAD5TZW6</accession>
<dbReference type="Pfam" id="PF18784">
    <property type="entry name" value="CRM1_repeat_2"/>
    <property type="match status" value="1"/>
</dbReference>
<proteinExistence type="inferred from homology"/>
<evidence type="ECO:0000256" key="4">
    <source>
        <dbReference type="ARBA" id="ARBA00022927"/>
    </source>
</evidence>
<organism evidence="7 8">
    <name type="scientific">Clydaea vesicula</name>
    <dbReference type="NCBI Taxonomy" id="447962"/>
    <lineage>
        <taxon>Eukaryota</taxon>
        <taxon>Fungi</taxon>
        <taxon>Fungi incertae sedis</taxon>
        <taxon>Chytridiomycota</taxon>
        <taxon>Chytridiomycota incertae sedis</taxon>
        <taxon>Chytridiomycetes</taxon>
        <taxon>Lobulomycetales</taxon>
        <taxon>Lobulomycetaceae</taxon>
        <taxon>Clydaea</taxon>
    </lineage>
</organism>
<evidence type="ECO:0000256" key="1">
    <source>
        <dbReference type="ARBA" id="ARBA00004123"/>
    </source>
</evidence>
<dbReference type="FunFam" id="1.25.10.10:FF:000022">
    <property type="entry name" value="protein EXPORTIN 1A"/>
    <property type="match status" value="1"/>
</dbReference>
<dbReference type="Pfam" id="PF08389">
    <property type="entry name" value="Xpo1"/>
    <property type="match status" value="1"/>
</dbReference>
<dbReference type="InterPro" id="IPR001494">
    <property type="entry name" value="Importin-beta_N"/>
</dbReference>
<dbReference type="InterPro" id="IPR011989">
    <property type="entry name" value="ARM-like"/>
</dbReference>
<protein>
    <submittedName>
        <fullName evidence="7">Karyopherin transporter</fullName>
    </submittedName>
</protein>
<evidence type="ECO:0000259" key="6">
    <source>
        <dbReference type="PROSITE" id="PS50166"/>
    </source>
</evidence>
<dbReference type="InterPro" id="IPR045065">
    <property type="entry name" value="XPO1/5"/>
</dbReference>
<dbReference type="AlphaFoldDB" id="A0AAD5TZW6"/>
<comment type="subcellular location">
    <subcellularLocation>
        <location evidence="1">Nucleus</location>
    </subcellularLocation>
</comment>
<feature type="domain" description="Importin N-terminal" evidence="6">
    <location>
        <begin position="33"/>
        <end position="99"/>
    </location>
</feature>
<dbReference type="SMART" id="SM01102">
    <property type="entry name" value="CRM1_C"/>
    <property type="match status" value="1"/>
</dbReference>
<comment type="similarity">
    <text evidence="2">Belongs to the exportin family.</text>
</comment>
<reference evidence="7" key="1">
    <citation type="submission" date="2020-05" db="EMBL/GenBank/DDBJ databases">
        <title>Phylogenomic resolution of chytrid fungi.</title>
        <authorList>
            <person name="Stajich J.E."/>
            <person name="Amses K."/>
            <person name="Simmons R."/>
            <person name="Seto K."/>
            <person name="Myers J."/>
            <person name="Bonds A."/>
            <person name="Quandt C.A."/>
            <person name="Barry K."/>
            <person name="Liu P."/>
            <person name="Grigoriev I."/>
            <person name="Longcore J.E."/>
            <person name="James T.Y."/>
        </authorList>
    </citation>
    <scope>NUCLEOTIDE SEQUENCE</scope>
    <source>
        <strain evidence="7">JEL0476</strain>
    </source>
</reference>
<keyword evidence="8" id="KW-1185">Reference proteome</keyword>